<dbReference type="Proteomes" id="UP000594603">
    <property type="component" value="Chromosome"/>
</dbReference>
<proteinExistence type="predicted"/>
<sequence>MRNEKEKKVSFIIGLIKKIFKDDIIGNGAQLAYFLMLAFIPFLIFLITLIGKSRISSDDLLMFLSTIMPKTSFELIKTTIGTIIDTQRSDVMWGSIILAIWVSSSGFGAVIKGLNMSYDVQETRSYILRKFLSIVYTLLLAWTIAMTLLLFVFGGVIEKFIILKLHHQFLINIFWYAGRYSIILIVMFIIFLFLYNVTPCKRLGWKEVMPGAIFTTIGWIVTSLIFTFYVNNFNNYARIYGGLSAVFAIMIWLFISSLTLLVGGELNAYIIEYKKKKNK</sequence>
<name>A0ACD1BAN5_9CLOT</name>
<evidence type="ECO:0000313" key="1">
    <source>
        <dbReference type="EMBL" id="QPJ84516.1"/>
    </source>
</evidence>
<organism evidence="1 2">
    <name type="scientific">Candidatus Sarcina troglodytae</name>
    <dbReference type="NCBI Taxonomy" id="2726954"/>
    <lineage>
        <taxon>Bacteria</taxon>
        <taxon>Bacillati</taxon>
        <taxon>Bacillota</taxon>
        <taxon>Clostridia</taxon>
        <taxon>Eubacteriales</taxon>
        <taxon>Clostridiaceae</taxon>
        <taxon>Sarcina</taxon>
    </lineage>
</organism>
<reference evidence="1" key="1">
    <citation type="submission" date="2020-04" db="EMBL/GenBank/DDBJ databases">
        <title>A novel bacterium ('Candidatus Sarcina troglodytae' sp. nov.) linked to a protracted, uniformly lethal epizootic among sanctuary western chimpanzees (Pan troglodytes verus) in Sierra Leone.</title>
        <authorList>
            <person name="Owens L.A."/>
            <person name="Colitti B."/>
            <person name="Hirji I."/>
            <person name="Pizaro A."/>
            <person name="Jaffe J.E."/>
            <person name="Moittie S."/>
            <person name="Bishop-Lilly K.A."/>
            <person name="Estrella L.A."/>
            <person name="Voegtly L.J."/>
            <person name="Kuhn J.H."/>
            <person name="Suen G."/>
            <person name="Deblois C.L."/>
            <person name="Dunn C."/>
            <person name="Juan-Salles C."/>
            <person name="Goldberg T.L."/>
        </authorList>
    </citation>
    <scope>NUCLEOTIDE SEQUENCE</scope>
    <source>
        <strain evidence="1">JB2</strain>
    </source>
</reference>
<dbReference type="EMBL" id="CP051754">
    <property type="protein sequence ID" value="QPJ84516.1"/>
    <property type="molecule type" value="Genomic_DNA"/>
</dbReference>
<evidence type="ECO:0000313" key="2">
    <source>
        <dbReference type="Proteomes" id="UP000594603"/>
    </source>
</evidence>
<accession>A0ACD1BAN5</accession>
<keyword evidence="2" id="KW-1185">Reference proteome</keyword>
<protein>
    <submittedName>
        <fullName evidence="1">YihY/virulence factor BrkB family protein</fullName>
    </submittedName>
</protein>
<gene>
    <name evidence="1" type="ORF">HH195_00735</name>
</gene>